<comment type="caution">
    <text evidence="1">The sequence shown here is derived from an EMBL/GenBank/DDBJ whole genome shotgun (WGS) entry which is preliminary data.</text>
</comment>
<evidence type="ECO:0000313" key="1">
    <source>
        <dbReference type="EMBL" id="CAF3717781.1"/>
    </source>
</evidence>
<sequence>MSILITGGRVTTARRYSQTGLRRQSVSLKGRRRALDLYDTKDILFTHEQMKKAKRSNGSTAGLHSFGTNMMLAINNW</sequence>
<organism evidence="1 2">
    <name type="scientific">Rotaria sordida</name>
    <dbReference type="NCBI Taxonomy" id="392033"/>
    <lineage>
        <taxon>Eukaryota</taxon>
        <taxon>Metazoa</taxon>
        <taxon>Spiralia</taxon>
        <taxon>Gnathifera</taxon>
        <taxon>Rotifera</taxon>
        <taxon>Eurotatoria</taxon>
        <taxon>Bdelloidea</taxon>
        <taxon>Philodinida</taxon>
        <taxon>Philodinidae</taxon>
        <taxon>Rotaria</taxon>
    </lineage>
</organism>
<reference evidence="1" key="1">
    <citation type="submission" date="2021-02" db="EMBL/GenBank/DDBJ databases">
        <authorList>
            <person name="Nowell W R."/>
        </authorList>
    </citation>
    <scope>NUCLEOTIDE SEQUENCE</scope>
</reference>
<dbReference type="AlphaFoldDB" id="A0A818VZC1"/>
<evidence type="ECO:0000313" key="2">
    <source>
        <dbReference type="Proteomes" id="UP000663836"/>
    </source>
</evidence>
<dbReference type="EMBL" id="CAJOBD010000775">
    <property type="protein sequence ID" value="CAF3717781.1"/>
    <property type="molecule type" value="Genomic_DNA"/>
</dbReference>
<dbReference type="Proteomes" id="UP000663836">
    <property type="component" value="Unassembled WGS sequence"/>
</dbReference>
<accession>A0A818VZC1</accession>
<protein>
    <submittedName>
        <fullName evidence="1">Uncharacterized protein</fullName>
    </submittedName>
</protein>
<proteinExistence type="predicted"/>
<gene>
    <name evidence="1" type="ORF">JBS370_LOCUS10595</name>
</gene>
<name>A0A818VZC1_9BILA</name>